<comment type="caution">
    <text evidence="1">The sequence shown here is derived from an EMBL/GenBank/DDBJ whole genome shotgun (WGS) entry which is preliminary data.</text>
</comment>
<gene>
    <name evidence="1" type="ORF">DSO57_1005118</name>
</gene>
<keyword evidence="2" id="KW-1185">Reference proteome</keyword>
<reference evidence="1" key="1">
    <citation type="submission" date="2022-04" db="EMBL/GenBank/DDBJ databases">
        <title>Genome of the entomopathogenic fungus Entomophthora muscae.</title>
        <authorList>
            <person name="Elya C."/>
            <person name="Lovett B.R."/>
            <person name="Lee E."/>
            <person name="Macias A.M."/>
            <person name="Hajek A.E."/>
            <person name="De Bivort B.L."/>
            <person name="Kasson M.T."/>
            <person name="De Fine Licht H.H."/>
            <person name="Stajich J.E."/>
        </authorList>
    </citation>
    <scope>NUCLEOTIDE SEQUENCE</scope>
    <source>
        <strain evidence="1">Berkeley</strain>
    </source>
</reference>
<evidence type="ECO:0000313" key="2">
    <source>
        <dbReference type="Proteomes" id="UP001165960"/>
    </source>
</evidence>
<dbReference type="Proteomes" id="UP001165960">
    <property type="component" value="Unassembled WGS sequence"/>
</dbReference>
<organism evidence="1 2">
    <name type="scientific">Entomophthora muscae</name>
    <dbReference type="NCBI Taxonomy" id="34485"/>
    <lineage>
        <taxon>Eukaryota</taxon>
        <taxon>Fungi</taxon>
        <taxon>Fungi incertae sedis</taxon>
        <taxon>Zoopagomycota</taxon>
        <taxon>Entomophthoromycotina</taxon>
        <taxon>Entomophthoromycetes</taxon>
        <taxon>Entomophthorales</taxon>
        <taxon>Entomophthoraceae</taxon>
        <taxon>Entomophthora</taxon>
    </lineage>
</organism>
<dbReference type="EMBL" id="QTSX02005693">
    <property type="protein sequence ID" value="KAJ9059196.1"/>
    <property type="molecule type" value="Genomic_DNA"/>
</dbReference>
<sequence>METCMEVIQRGTLLRVETLPGTRRCDQCSKSHRSCDKVSPSCSRCLELGIPCTRTRPLLHNRLINAWIRSRPQMLYKIVTRIGLGRMERTDLTEAMIKEIEIEPTELLTMPPSLDSLQCILLVQQGILSYPLGQLRYQLYRLATAFTSLLGLHYCSRHSPRWLERRLALNFVSIGPYYSSSGYDAFDSPASWLPVDHRHLNPLFLLAREGGFSNLEEKIHFITSQCLYYNISILTNAFKRYKLALKENTSPSYLSHKIWLSKKCLILNFLWGWHHLSQLVSLPLAPKPLLVKSRMTLALRYHSDCIKLMNIAAYIPQDASLAISPTPNVSRLTPFSRQGLGASFHLIRLLSLLNISLFEIKYIRLLVPACAFLMAHYKVVQEELGNAARIISSLNLARALLNEALKIPFRTLDARASLDLLNFYAKSQKIPQDQ</sequence>
<protein>
    <submittedName>
        <fullName evidence="1">Uncharacterized protein</fullName>
    </submittedName>
</protein>
<proteinExistence type="predicted"/>
<evidence type="ECO:0000313" key="1">
    <source>
        <dbReference type="EMBL" id="KAJ9059196.1"/>
    </source>
</evidence>
<accession>A0ACC2SAQ3</accession>
<name>A0ACC2SAQ3_9FUNG</name>